<dbReference type="InterPro" id="IPR016155">
    <property type="entry name" value="Mopterin_synth/thiamin_S_b"/>
</dbReference>
<dbReference type="PANTHER" id="PTHR34472:SF1">
    <property type="entry name" value="SULFUR CARRIER PROTEIN THIS"/>
    <property type="match status" value="1"/>
</dbReference>
<sequence>MNLLVNGKRIQVPATVKTITDVKNHFNITNLVVIVEHNGEILDKAKHPEKEVADGDKIELVQFVGGG</sequence>
<dbReference type="NCBIfam" id="TIGR01683">
    <property type="entry name" value="thiS"/>
    <property type="match status" value="1"/>
</dbReference>
<name>A0ABR7VHB2_VIRHA</name>
<dbReference type="InterPro" id="IPR003749">
    <property type="entry name" value="ThiS/MoaD-like"/>
</dbReference>
<protein>
    <submittedName>
        <fullName evidence="1">Sulfur carrier protein ThiS</fullName>
    </submittedName>
</protein>
<evidence type="ECO:0000313" key="2">
    <source>
        <dbReference type="Proteomes" id="UP000621631"/>
    </source>
</evidence>
<dbReference type="Pfam" id="PF02597">
    <property type="entry name" value="ThiS"/>
    <property type="match status" value="1"/>
</dbReference>
<keyword evidence="2" id="KW-1185">Reference proteome</keyword>
<dbReference type="InterPro" id="IPR012675">
    <property type="entry name" value="Beta-grasp_dom_sf"/>
</dbReference>
<organism evidence="1 2">
    <name type="scientific">Virgibacillus halodenitrificans</name>
    <name type="common">Bacillus halodenitrificans</name>
    <dbReference type="NCBI Taxonomy" id="1482"/>
    <lineage>
        <taxon>Bacteria</taxon>
        <taxon>Bacillati</taxon>
        <taxon>Bacillota</taxon>
        <taxon>Bacilli</taxon>
        <taxon>Bacillales</taxon>
        <taxon>Bacillaceae</taxon>
        <taxon>Virgibacillus</taxon>
    </lineage>
</organism>
<dbReference type="Gene3D" id="3.10.20.30">
    <property type="match status" value="1"/>
</dbReference>
<dbReference type="EMBL" id="JACWEZ010000001">
    <property type="protein sequence ID" value="MBD1221093.1"/>
    <property type="molecule type" value="Genomic_DNA"/>
</dbReference>
<dbReference type="Proteomes" id="UP000621631">
    <property type="component" value="Unassembled WGS sequence"/>
</dbReference>
<gene>
    <name evidence="1" type="primary">thiS</name>
    <name evidence="1" type="ORF">IC602_00535</name>
</gene>
<dbReference type="InterPro" id="IPR010035">
    <property type="entry name" value="Thi_S"/>
</dbReference>
<accession>A0ABR7VHB2</accession>
<evidence type="ECO:0000313" key="1">
    <source>
        <dbReference type="EMBL" id="MBD1221093.1"/>
    </source>
</evidence>
<comment type="caution">
    <text evidence="1">The sequence shown here is derived from an EMBL/GenBank/DDBJ whole genome shotgun (WGS) entry which is preliminary data.</text>
</comment>
<reference evidence="1 2" key="1">
    <citation type="submission" date="2020-09" db="EMBL/GenBank/DDBJ databases">
        <title>Draft Genome Sequences of Oil-Oxidizing Bacteria Halomonas titanicae, Marinobacter lutaoensis, and Virgibacillus halodenitrificans Isolated from Highly Saline Environments.</title>
        <authorList>
            <person name="Grouzdev D.S."/>
            <person name="Sokolova D.S."/>
            <person name="Semenova E.M."/>
            <person name="Borzenkov I.A."/>
            <person name="Bidzhieva S.K."/>
            <person name="Poltaraus A.B."/>
            <person name="Nazina T.N."/>
        </authorList>
    </citation>
    <scope>NUCLEOTIDE SEQUENCE [LARGE SCALE GENOMIC DNA]</scope>
    <source>
        <strain evidence="1 2">VKM B-3472D</strain>
    </source>
</reference>
<dbReference type="CDD" id="cd00565">
    <property type="entry name" value="Ubl_ThiS"/>
    <property type="match status" value="1"/>
</dbReference>
<dbReference type="SUPFAM" id="SSF54285">
    <property type="entry name" value="MoaD/ThiS"/>
    <property type="match status" value="1"/>
</dbReference>
<dbReference type="RefSeq" id="WP_160804958.1">
    <property type="nucleotide sequence ID" value="NZ_JACWEZ010000001.1"/>
</dbReference>
<dbReference type="PANTHER" id="PTHR34472">
    <property type="entry name" value="SULFUR CARRIER PROTEIN THIS"/>
    <property type="match status" value="1"/>
</dbReference>
<proteinExistence type="predicted"/>